<gene>
    <name evidence="1" type="ORF">CR513_36435</name>
</gene>
<dbReference type="EMBL" id="QJKJ01007567">
    <property type="protein sequence ID" value="RDX82734.1"/>
    <property type="molecule type" value="Genomic_DNA"/>
</dbReference>
<evidence type="ECO:0000313" key="1">
    <source>
        <dbReference type="EMBL" id="RDX82734.1"/>
    </source>
</evidence>
<reference evidence="1" key="1">
    <citation type="submission" date="2018-05" db="EMBL/GenBank/DDBJ databases">
        <title>Draft genome of Mucuna pruriens seed.</title>
        <authorList>
            <person name="Nnadi N.E."/>
            <person name="Vos R."/>
            <person name="Hasami M.H."/>
            <person name="Devisetty U.K."/>
            <person name="Aguiy J.C."/>
        </authorList>
    </citation>
    <scope>NUCLEOTIDE SEQUENCE [LARGE SCALE GENOMIC DNA]</scope>
    <source>
        <strain evidence="1">JCA_2017</strain>
    </source>
</reference>
<dbReference type="OrthoDB" id="1433685at2759"/>
<feature type="non-terminal residue" evidence="1">
    <location>
        <position position="1"/>
    </location>
</feature>
<evidence type="ECO:0000313" key="2">
    <source>
        <dbReference type="Proteomes" id="UP000257109"/>
    </source>
</evidence>
<keyword evidence="2" id="KW-1185">Reference proteome</keyword>
<comment type="caution">
    <text evidence="1">The sequence shown here is derived from an EMBL/GenBank/DDBJ whole genome shotgun (WGS) entry which is preliminary data.</text>
</comment>
<name>A0A371FWN5_MUCPR</name>
<proteinExistence type="predicted"/>
<sequence length="75" mass="8743">MKDPDSYKVIEEFCCIMTGVVRQNQFHELGTSVAVLGALHEEFIGDGAIIDRKIRQEYFEMRCCSIRMKDLDKHF</sequence>
<accession>A0A371FWN5</accession>
<dbReference type="Proteomes" id="UP000257109">
    <property type="component" value="Unassembled WGS sequence"/>
</dbReference>
<protein>
    <submittedName>
        <fullName evidence="1">Uncharacterized protein</fullName>
    </submittedName>
</protein>
<dbReference type="AlphaFoldDB" id="A0A371FWN5"/>
<organism evidence="1 2">
    <name type="scientific">Mucuna pruriens</name>
    <name type="common">Velvet bean</name>
    <name type="synonym">Dolichos pruriens</name>
    <dbReference type="NCBI Taxonomy" id="157652"/>
    <lineage>
        <taxon>Eukaryota</taxon>
        <taxon>Viridiplantae</taxon>
        <taxon>Streptophyta</taxon>
        <taxon>Embryophyta</taxon>
        <taxon>Tracheophyta</taxon>
        <taxon>Spermatophyta</taxon>
        <taxon>Magnoliopsida</taxon>
        <taxon>eudicotyledons</taxon>
        <taxon>Gunneridae</taxon>
        <taxon>Pentapetalae</taxon>
        <taxon>rosids</taxon>
        <taxon>fabids</taxon>
        <taxon>Fabales</taxon>
        <taxon>Fabaceae</taxon>
        <taxon>Papilionoideae</taxon>
        <taxon>50 kb inversion clade</taxon>
        <taxon>NPAAA clade</taxon>
        <taxon>indigoferoid/millettioid clade</taxon>
        <taxon>Phaseoleae</taxon>
        <taxon>Mucuna</taxon>
    </lineage>
</organism>